<reference evidence="3" key="1">
    <citation type="submission" date="2016-01" db="EMBL/GenBank/DDBJ databases">
        <title>Complete genome of Planococcus rifietoensis type strain M8.</title>
        <authorList>
            <person name="See-Too W.S."/>
        </authorList>
    </citation>
    <scope>NUCLEOTIDE SEQUENCE [LARGE SCALE GENOMIC DNA]</scope>
    <source>
        <strain evidence="3">M8</strain>
    </source>
</reference>
<feature type="domain" description="DUF2268" evidence="2">
    <location>
        <begin position="143"/>
        <end position="332"/>
    </location>
</feature>
<proteinExistence type="predicted"/>
<keyword evidence="4" id="KW-1185">Reference proteome</keyword>
<keyword evidence="1" id="KW-0732">Signal</keyword>
<evidence type="ECO:0000256" key="1">
    <source>
        <dbReference type="SAM" id="SignalP"/>
    </source>
</evidence>
<dbReference type="RefSeq" id="WP_058381510.1">
    <property type="nucleotide sequence ID" value="NZ_CP013659.2"/>
</dbReference>
<evidence type="ECO:0000259" key="2">
    <source>
        <dbReference type="Pfam" id="PF10026"/>
    </source>
</evidence>
<accession>A0A0U2XNY2</accession>
<dbReference type="OrthoDB" id="1437293at2"/>
<dbReference type="PROSITE" id="PS51257">
    <property type="entry name" value="PROKAR_LIPOPROTEIN"/>
    <property type="match status" value="1"/>
</dbReference>
<feature type="chain" id="PRO_5039103908" description="DUF2268 domain-containing protein" evidence="1">
    <location>
        <begin position="19"/>
        <end position="343"/>
    </location>
</feature>
<dbReference type="Pfam" id="PF10026">
    <property type="entry name" value="DUF2268"/>
    <property type="match status" value="1"/>
</dbReference>
<protein>
    <recommendedName>
        <fullName evidence="2">DUF2268 domain-containing protein</fullName>
    </recommendedName>
</protein>
<gene>
    <name evidence="3" type="ORF">AUC31_06010</name>
</gene>
<feature type="signal peptide" evidence="1">
    <location>
        <begin position="1"/>
        <end position="18"/>
    </location>
</feature>
<dbReference type="KEGG" id="prt:AUC31_06010"/>
<organism evidence="3 4">
    <name type="scientific">Planococcus rifietoensis</name>
    <dbReference type="NCBI Taxonomy" id="200991"/>
    <lineage>
        <taxon>Bacteria</taxon>
        <taxon>Bacillati</taxon>
        <taxon>Bacillota</taxon>
        <taxon>Bacilli</taxon>
        <taxon>Bacillales</taxon>
        <taxon>Caryophanaceae</taxon>
        <taxon>Planococcus</taxon>
    </lineage>
</organism>
<dbReference type="AlphaFoldDB" id="A0A0U2XNY2"/>
<evidence type="ECO:0000313" key="4">
    <source>
        <dbReference type="Proteomes" id="UP000067683"/>
    </source>
</evidence>
<dbReference type="InterPro" id="IPR018728">
    <property type="entry name" value="DUF2268"/>
</dbReference>
<evidence type="ECO:0000313" key="3">
    <source>
        <dbReference type="EMBL" id="ALS74803.1"/>
    </source>
</evidence>
<dbReference type="Proteomes" id="UP000067683">
    <property type="component" value="Chromosome"/>
</dbReference>
<dbReference type="EMBL" id="CP013659">
    <property type="protein sequence ID" value="ALS74803.1"/>
    <property type="molecule type" value="Genomic_DNA"/>
</dbReference>
<name>A0A0U2XNY2_9BACL</name>
<sequence>MKKSLAGIVLCSALFSSACSVELVETDDLTDTEAKVELAQEEKSKQVQPIEPSTMKVGNQKFGLFSYYSSFDHYIKLAKKNPNSLEESYALAVTEPFQTNAFGEVKGTMYADYWFFTPPKDIIPLQSELQALSDREESLYIAIEDALKKSAEMLPGSDKTVHIFLANPAYTHGKTQELNPLGFALAQDVIVLFVTSILNEEDLQHTIAHEYFHMIDMERGTADNSMSSTLLEVAVMEGKAEAFARMNYPETKQDWILNADEKITEETKALFLEEKDSPEIEIWNDFYYGNPVVEVPPFASHIIGYDIMQKFLKQHPDMPVEEWLELTAEEILAGSEYATLKSN</sequence>